<dbReference type="EMBL" id="CM055738">
    <property type="protein sequence ID" value="KAJ8004849.1"/>
    <property type="molecule type" value="Genomic_DNA"/>
</dbReference>
<accession>A0ACC2GMD5</accession>
<evidence type="ECO:0000313" key="2">
    <source>
        <dbReference type="Proteomes" id="UP001157502"/>
    </source>
</evidence>
<sequence>MLALCVTVVLLSAGAIQTAPLTCEDLIRPLDLSELHLNQTLGKWINVAESSEHLPYIKTNSAWIDVSISASNTSQNNTFDIALFAFSEIKQACFRFNSTYTLHDNGKLTCEFPVPAVLVLLSTCSDCLLANESFTINGTTYRSLELWTRTREVVVDLDLFMKQAACLRLPPVAVIDAQKELCPDTI</sequence>
<dbReference type="Proteomes" id="UP001157502">
    <property type="component" value="Chromosome 11"/>
</dbReference>
<name>A0ACC2GMD5_DALPE</name>
<proteinExistence type="predicted"/>
<reference evidence="1" key="1">
    <citation type="submission" date="2021-05" db="EMBL/GenBank/DDBJ databases">
        <authorList>
            <person name="Pan Q."/>
            <person name="Jouanno E."/>
            <person name="Zahm M."/>
            <person name="Klopp C."/>
            <person name="Cabau C."/>
            <person name="Louis A."/>
            <person name="Berthelot C."/>
            <person name="Parey E."/>
            <person name="Roest Crollius H."/>
            <person name="Montfort J."/>
            <person name="Robinson-Rechavi M."/>
            <person name="Bouchez O."/>
            <person name="Lampietro C."/>
            <person name="Lopez Roques C."/>
            <person name="Donnadieu C."/>
            <person name="Postlethwait J."/>
            <person name="Bobe J."/>
            <person name="Dillon D."/>
            <person name="Chandos A."/>
            <person name="von Hippel F."/>
            <person name="Guiguen Y."/>
        </authorList>
    </citation>
    <scope>NUCLEOTIDE SEQUENCE</scope>
    <source>
        <strain evidence="1">YG-Jan2019</strain>
    </source>
</reference>
<comment type="caution">
    <text evidence="1">The sequence shown here is derived from an EMBL/GenBank/DDBJ whole genome shotgun (WGS) entry which is preliminary data.</text>
</comment>
<evidence type="ECO:0000313" key="1">
    <source>
        <dbReference type="EMBL" id="KAJ8004849.1"/>
    </source>
</evidence>
<organism evidence="1 2">
    <name type="scientific">Dallia pectoralis</name>
    <name type="common">Alaska blackfish</name>
    <dbReference type="NCBI Taxonomy" id="75939"/>
    <lineage>
        <taxon>Eukaryota</taxon>
        <taxon>Metazoa</taxon>
        <taxon>Chordata</taxon>
        <taxon>Craniata</taxon>
        <taxon>Vertebrata</taxon>
        <taxon>Euteleostomi</taxon>
        <taxon>Actinopterygii</taxon>
        <taxon>Neopterygii</taxon>
        <taxon>Teleostei</taxon>
        <taxon>Protacanthopterygii</taxon>
        <taxon>Esociformes</taxon>
        <taxon>Umbridae</taxon>
        <taxon>Dallia</taxon>
    </lineage>
</organism>
<gene>
    <name evidence="1" type="ORF">DPEC_G00140570</name>
</gene>
<protein>
    <submittedName>
        <fullName evidence="1">Uncharacterized protein</fullName>
    </submittedName>
</protein>
<keyword evidence="2" id="KW-1185">Reference proteome</keyword>